<keyword evidence="3" id="KW-0029">Amino-acid transport</keyword>
<dbReference type="PANTHER" id="PTHR30483">
    <property type="entry name" value="LEUCINE-SPECIFIC-BINDING PROTEIN"/>
    <property type="match status" value="1"/>
</dbReference>
<dbReference type="SUPFAM" id="SSF53822">
    <property type="entry name" value="Periplasmic binding protein-like I"/>
    <property type="match status" value="1"/>
</dbReference>
<organism evidence="6 7">
    <name type="scientific">Teichococcus deserti</name>
    <dbReference type="NCBI Taxonomy" id="1817963"/>
    <lineage>
        <taxon>Bacteria</taxon>
        <taxon>Pseudomonadati</taxon>
        <taxon>Pseudomonadota</taxon>
        <taxon>Alphaproteobacteria</taxon>
        <taxon>Acetobacterales</taxon>
        <taxon>Roseomonadaceae</taxon>
        <taxon>Roseomonas</taxon>
    </lineage>
</organism>
<evidence type="ECO:0000256" key="3">
    <source>
        <dbReference type="ARBA" id="ARBA00022970"/>
    </source>
</evidence>
<dbReference type="InterPro" id="IPR051010">
    <property type="entry name" value="BCAA_transport"/>
</dbReference>
<dbReference type="EMBL" id="MLCO01000079">
    <property type="protein sequence ID" value="ONG54817.1"/>
    <property type="molecule type" value="Genomic_DNA"/>
</dbReference>
<sequence length="410" mass="43505">MGYEIARRRLLATAALGAAPFARASAQAAPSFRLGVLNDQSSAYRDNGGPGSVACVKLAVAELAGPLGLKVEVIAADHQNKPDVAVSIARQWLDQGVDAICDLQGSAIALAVNNLVRERDRVMLGYNIGTAEVTGKACSPNTVHFAYDSHMLARVAGTTLVRRGGASWFFIRADYAFGRALQEDATQFITAAGGRVVGSVALPFPSTDFAAALVQAQASRAQVIGLANGGDDLVNAVKQAGEFGVTRRGTKLAAMLVFINNVHAIGLAAAQGLVLTETFYWDMNDRTRGFTRRAHEAGFNRAQRPNMSQAACYAGTLHYLKAVASLGAAEAKRSGAAVVARMKQLPMEDDIYGRAAIRADGRAISDAHLFEVKAPEESRGDWDYYKLLQTVPAEQAWRPLAEGGCSLVPA</sequence>
<gene>
    <name evidence="6" type="ORF">BKE38_09960</name>
</gene>
<dbReference type="InterPro" id="IPR028081">
    <property type="entry name" value="Leu-bd"/>
</dbReference>
<dbReference type="AlphaFoldDB" id="A0A1V2H415"/>
<feature type="chain" id="PRO_5013025056" evidence="4">
    <location>
        <begin position="29"/>
        <end position="410"/>
    </location>
</feature>
<accession>A0A1V2H415</accession>
<evidence type="ECO:0000256" key="4">
    <source>
        <dbReference type="SAM" id="SignalP"/>
    </source>
</evidence>
<evidence type="ECO:0000256" key="1">
    <source>
        <dbReference type="ARBA" id="ARBA00010062"/>
    </source>
</evidence>
<comment type="caution">
    <text evidence="6">The sequence shown here is derived from an EMBL/GenBank/DDBJ whole genome shotgun (WGS) entry which is preliminary data.</text>
</comment>
<dbReference type="CDD" id="cd06327">
    <property type="entry name" value="PBP1_SBP-like"/>
    <property type="match status" value="1"/>
</dbReference>
<proteinExistence type="inferred from homology"/>
<dbReference type="RefSeq" id="WP_076957206.1">
    <property type="nucleotide sequence ID" value="NZ_MLCO01000079.1"/>
</dbReference>
<feature type="domain" description="Leucine-binding protein" evidence="5">
    <location>
        <begin position="33"/>
        <end position="373"/>
    </location>
</feature>
<evidence type="ECO:0000313" key="6">
    <source>
        <dbReference type="EMBL" id="ONG54817.1"/>
    </source>
</evidence>
<evidence type="ECO:0000313" key="7">
    <source>
        <dbReference type="Proteomes" id="UP000188879"/>
    </source>
</evidence>
<reference evidence="6 7" key="1">
    <citation type="submission" date="2016-10" db="EMBL/GenBank/DDBJ databases">
        <title>Draft Genome sequence of Roseomonas sp. strain M3.</title>
        <authorList>
            <person name="Subhash Y."/>
            <person name="Lee S."/>
        </authorList>
    </citation>
    <scope>NUCLEOTIDE SEQUENCE [LARGE SCALE GENOMIC DNA]</scope>
    <source>
        <strain evidence="6 7">M3</strain>
    </source>
</reference>
<name>A0A1V2H415_9PROT</name>
<keyword evidence="7" id="KW-1185">Reference proteome</keyword>
<keyword evidence="3" id="KW-0813">Transport</keyword>
<keyword evidence="2 4" id="KW-0732">Signal</keyword>
<dbReference type="Proteomes" id="UP000188879">
    <property type="component" value="Unassembled WGS sequence"/>
</dbReference>
<dbReference type="InterPro" id="IPR006311">
    <property type="entry name" value="TAT_signal"/>
</dbReference>
<dbReference type="GO" id="GO:0006865">
    <property type="term" value="P:amino acid transport"/>
    <property type="evidence" value="ECO:0007669"/>
    <property type="project" value="UniProtKB-KW"/>
</dbReference>
<dbReference type="PANTHER" id="PTHR30483:SF6">
    <property type="entry name" value="PERIPLASMIC BINDING PROTEIN OF ABC TRANSPORTER FOR NATURAL AMINO ACIDS"/>
    <property type="match status" value="1"/>
</dbReference>
<dbReference type="Pfam" id="PF13458">
    <property type="entry name" value="Peripla_BP_6"/>
    <property type="match status" value="1"/>
</dbReference>
<protein>
    <submittedName>
        <fullName evidence="6">ABC transporter permease</fullName>
    </submittedName>
</protein>
<evidence type="ECO:0000256" key="2">
    <source>
        <dbReference type="ARBA" id="ARBA00022729"/>
    </source>
</evidence>
<evidence type="ECO:0000259" key="5">
    <source>
        <dbReference type="Pfam" id="PF13458"/>
    </source>
</evidence>
<feature type="signal peptide" evidence="4">
    <location>
        <begin position="1"/>
        <end position="28"/>
    </location>
</feature>
<comment type="similarity">
    <text evidence="1">Belongs to the leucine-binding protein family.</text>
</comment>
<dbReference type="PROSITE" id="PS51318">
    <property type="entry name" value="TAT"/>
    <property type="match status" value="1"/>
</dbReference>
<dbReference type="InterPro" id="IPR028082">
    <property type="entry name" value="Peripla_BP_I"/>
</dbReference>
<dbReference type="OrthoDB" id="7246133at2"/>
<dbReference type="Gene3D" id="3.40.50.2300">
    <property type="match status" value="2"/>
</dbReference>